<accession>A0AAV4H241</accession>
<evidence type="ECO:0000256" key="1">
    <source>
        <dbReference type="SAM" id="MobiDB-lite"/>
    </source>
</evidence>
<protein>
    <recommendedName>
        <fullName evidence="4">Shugoshin C-terminal domain-containing protein</fullName>
    </recommendedName>
</protein>
<feature type="compositionally biased region" description="Basic and acidic residues" evidence="1">
    <location>
        <begin position="62"/>
        <end position="75"/>
    </location>
</feature>
<gene>
    <name evidence="2" type="ORF">ElyMa_004314500</name>
</gene>
<feature type="compositionally biased region" description="Basic residues" evidence="1">
    <location>
        <begin position="76"/>
        <end position="86"/>
    </location>
</feature>
<feature type="compositionally biased region" description="Basic and acidic residues" evidence="1">
    <location>
        <begin position="17"/>
        <end position="27"/>
    </location>
</feature>
<proteinExistence type="predicted"/>
<evidence type="ECO:0008006" key="4">
    <source>
        <dbReference type="Google" id="ProtNLM"/>
    </source>
</evidence>
<keyword evidence="3" id="KW-1185">Reference proteome</keyword>
<organism evidence="2 3">
    <name type="scientific">Elysia marginata</name>
    <dbReference type="NCBI Taxonomy" id="1093978"/>
    <lineage>
        <taxon>Eukaryota</taxon>
        <taxon>Metazoa</taxon>
        <taxon>Spiralia</taxon>
        <taxon>Lophotrochozoa</taxon>
        <taxon>Mollusca</taxon>
        <taxon>Gastropoda</taxon>
        <taxon>Heterobranchia</taxon>
        <taxon>Euthyneura</taxon>
        <taxon>Panpulmonata</taxon>
        <taxon>Sacoglossa</taxon>
        <taxon>Placobranchoidea</taxon>
        <taxon>Plakobranchidae</taxon>
        <taxon>Elysia</taxon>
    </lineage>
</organism>
<sequence>MHSPSLLRELGPTPRSYRKDTSNEKPPRRFTSRDINLANTERTPRTKNHFAASRVENANYEDTGRKTSKSNEKPFNKLRRYRKENI</sequence>
<evidence type="ECO:0000313" key="2">
    <source>
        <dbReference type="EMBL" id="GFR90876.1"/>
    </source>
</evidence>
<dbReference type="Proteomes" id="UP000762676">
    <property type="component" value="Unassembled WGS sequence"/>
</dbReference>
<name>A0AAV4H241_9GAST</name>
<evidence type="ECO:0000313" key="3">
    <source>
        <dbReference type="Proteomes" id="UP000762676"/>
    </source>
</evidence>
<feature type="region of interest" description="Disordered" evidence="1">
    <location>
        <begin position="1"/>
        <end position="86"/>
    </location>
</feature>
<dbReference type="AlphaFoldDB" id="A0AAV4H241"/>
<dbReference type="EMBL" id="BMAT01008696">
    <property type="protein sequence ID" value="GFR90876.1"/>
    <property type="molecule type" value="Genomic_DNA"/>
</dbReference>
<reference evidence="2 3" key="1">
    <citation type="journal article" date="2021" name="Elife">
        <title>Chloroplast acquisition without the gene transfer in kleptoplastic sea slugs, Plakobranchus ocellatus.</title>
        <authorList>
            <person name="Maeda T."/>
            <person name="Takahashi S."/>
            <person name="Yoshida T."/>
            <person name="Shimamura S."/>
            <person name="Takaki Y."/>
            <person name="Nagai Y."/>
            <person name="Toyoda A."/>
            <person name="Suzuki Y."/>
            <person name="Arimoto A."/>
            <person name="Ishii H."/>
            <person name="Satoh N."/>
            <person name="Nishiyama T."/>
            <person name="Hasebe M."/>
            <person name="Maruyama T."/>
            <person name="Minagawa J."/>
            <person name="Obokata J."/>
            <person name="Shigenobu S."/>
        </authorList>
    </citation>
    <scope>NUCLEOTIDE SEQUENCE [LARGE SCALE GENOMIC DNA]</scope>
</reference>
<comment type="caution">
    <text evidence="2">The sequence shown here is derived from an EMBL/GenBank/DDBJ whole genome shotgun (WGS) entry which is preliminary data.</text>
</comment>